<keyword evidence="1" id="KW-0732">Signal</keyword>
<protein>
    <recommendedName>
        <fullName evidence="3">Leucine-rich repeat domain-containing protein</fullName>
    </recommendedName>
</protein>
<evidence type="ECO:0008006" key="3">
    <source>
        <dbReference type="Google" id="ProtNLM"/>
    </source>
</evidence>
<dbReference type="GO" id="GO:0031012">
    <property type="term" value="C:extracellular matrix"/>
    <property type="evidence" value="ECO:0007669"/>
    <property type="project" value="TreeGrafter"/>
</dbReference>
<dbReference type="InterPro" id="IPR032675">
    <property type="entry name" value="LRR_dom_sf"/>
</dbReference>
<organism evidence="2">
    <name type="scientific">Caldilineaceae bacterium SB0662_bin_9</name>
    <dbReference type="NCBI Taxonomy" id="2605258"/>
    <lineage>
        <taxon>Bacteria</taxon>
        <taxon>Bacillati</taxon>
        <taxon>Chloroflexota</taxon>
        <taxon>Caldilineae</taxon>
        <taxon>Caldilineales</taxon>
        <taxon>Caldilineaceae</taxon>
    </lineage>
</organism>
<name>A0A6B1DTW7_9CHLR</name>
<evidence type="ECO:0000256" key="1">
    <source>
        <dbReference type="ARBA" id="ARBA00022729"/>
    </source>
</evidence>
<dbReference type="SUPFAM" id="SSF52058">
    <property type="entry name" value="L domain-like"/>
    <property type="match status" value="1"/>
</dbReference>
<dbReference type="PANTHER" id="PTHR24373:SF262">
    <property type="entry name" value="LEUCINE-RICH REPEAT-CONTAINING PROTEIN 15"/>
    <property type="match status" value="1"/>
</dbReference>
<evidence type="ECO:0000313" key="2">
    <source>
        <dbReference type="EMBL" id="MYD91260.1"/>
    </source>
</evidence>
<dbReference type="Gene3D" id="3.80.10.10">
    <property type="entry name" value="Ribonuclease Inhibitor"/>
    <property type="match status" value="2"/>
</dbReference>
<dbReference type="EMBL" id="VXPY01000094">
    <property type="protein sequence ID" value="MYD91260.1"/>
    <property type="molecule type" value="Genomic_DNA"/>
</dbReference>
<dbReference type="AlphaFoldDB" id="A0A6B1DTW7"/>
<dbReference type="PANTHER" id="PTHR24373">
    <property type="entry name" value="SLIT RELATED LEUCINE-RICH REPEAT NEURONAL PROTEIN"/>
    <property type="match status" value="1"/>
</dbReference>
<sequence>MWSPALNMACLRVLCVLGMVPGVWGLLLFSPAWAQAPEPPDPVSWAVHQDEYDNLEVHAGGGYHLRRAGTQVTATFSSVGSAVQYATRQQPQALFTVPVGYRPAESEIREVEGWPVEAGQRRFEVQIPVRFRVQVASNGEVRYLDGPELDEVGHLAYTLTLGWRTNGTTGRYRDQEAHHDGNFALQRTGQAVTLHLGTVRSPVQHFARQAPADLFTVPDGYRPTETVFLEVTALRPVDVDGELLDQPPVTEVFRVQVTPEGAVRYVDDAGVDEVGYLAYTAMGQWETGDAPLWTAVPSPPDGADLCTRNPAVQDALLEALGGGRDCASVTWAELAALPSLHLEVGSGHPVLMKRDLAGLSMLTQLTLSAPEFQRFWWGRDLLADLPRLRTLEIDLYSPKLPAALLQAVPHLGPVLDHWQQEQARMGPDWWMRADWSQHQAIQAEWSRWDSALLTPVPHLEQLTFGGLYLTAANSDFLNPTPRLRRLILDGAMRSVPPKLLAPVPQLEHLTLRSPFLKGTSSLPSTLLTPVPQLRSLHLHVGGYFERNYFFEVTLPKGLLAPVPNLESLTLVGHFGVWPDLLAYTPRLRYLGGVTLRLLLLGDLENLHHLERVAYNFPWPSRSATVWQDIAVKAEEMPYLQSFNALGTPPIVLVPLSFLQQLVTSHPGKDHELLQPGEGRYLEEWLVDKGQLTELQFFDPNDYLQPFSSHSLQTTPRLKYLTLKGPKALPPAFLSAVPHLQGLEFQNGYRAREPWALPGDLLTYTPELRHLDLSYPFRLEDLPPDWLSPVPRLQALHLYPLRFGSLPAGLLAPVPGLQEFSLAVQRPVESNGNTPGPRLELPVDFLGHTPGLESLQLGDPHPWWRPFEDYYGDYNIAALRYSYPIYDQRPRILDNRLGTLRGPYPAELPSQRWVHLSSLPSTWLAPVPALRTLKLGLAGRALPETLFVPVYGLRHQEFGVGHKELPTRRRPPGARVQNLVLNLHQVSLPAGLLTDLPSLRQLTLQSDSLERPSRDFLAQAPQLRTLLLITPFQEVMWEDLLVRSPYLREVWLGSDIEFRPRPQ</sequence>
<reference evidence="2" key="1">
    <citation type="submission" date="2019-09" db="EMBL/GenBank/DDBJ databases">
        <title>Characterisation of the sponge microbiome using genome-centric metagenomics.</title>
        <authorList>
            <person name="Engelberts J.P."/>
            <person name="Robbins S.J."/>
            <person name="De Goeij J.M."/>
            <person name="Aranda M."/>
            <person name="Bell S.C."/>
            <person name="Webster N.S."/>
        </authorList>
    </citation>
    <scope>NUCLEOTIDE SEQUENCE</scope>
    <source>
        <strain evidence="2">SB0662_bin_9</strain>
    </source>
</reference>
<gene>
    <name evidence="2" type="ORF">F4Y08_13140</name>
</gene>
<comment type="caution">
    <text evidence="2">The sequence shown here is derived from an EMBL/GenBank/DDBJ whole genome shotgun (WGS) entry which is preliminary data.</text>
</comment>
<proteinExistence type="predicted"/>
<accession>A0A6B1DTW7</accession>
<dbReference type="InterPro" id="IPR050328">
    <property type="entry name" value="Dev_Immune_Receptor"/>
</dbReference>
<dbReference type="GO" id="GO:0005615">
    <property type="term" value="C:extracellular space"/>
    <property type="evidence" value="ECO:0007669"/>
    <property type="project" value="TreeGrafter"/>
</dbReference>